<comment type="caution">
    <text evidence="2">The sequence shown here is derived from an EMBL/GenBank/DDBJ whole genome shotgun (WGS) entry which is preliminary data.</text>
</comment>
<keyword evidence="3" id="KW-1185">Reference proteome</keyword>
<dbReference type="EMBL" id="JANPWB010000009">
    <property type="protein sequence ID" value="KAJ1156634.1"/>
    <property type="molecule type" value="Genomic_DNA"/>
</dbReference>
<protein>
    <submittedName>
        <fullName evidence="2">Uncharacterized protein</fullName>
    </submittedName>
</protein>
<proteinExistence type="predicted"/>
<evidence type="ECO:0000313" key="3">
    <source>
        <dbReference type="Proteomes" id="UP001066276"/>
    </source>
</evidence>
<sequence>MAGRHDSPQPAPPNRRAETAPSARSLPSAPGPRGLLNPRGSAHRVRPQLPPRPSPHLRPRAATPGGSVVPMSARPREPSPGRHFVFQSDRVTA</sequence>
<accession>A0AAV7RZH0</accession>
<name>A0AAV7RZH0_PLEWA</name>
<dbReference type="Proteomes" id="UP001066276">
    <property type="component" value="Chromosome 5"/>
</dbReference>
<reference evidence="2" key="1">
    <citation type="journal article" date="2022" name="bioRxiv">
        <title>Sequencing and chromosome-scale assembly of the giantPleurodeles waltlgenome.</title>
        <authorList>
            <person name="Brown T."/>
            <person name="Elewa A."/>
            <person name="Iarovenko S."/>
            <person name="Subramanian E."/>
            <person name="Araus A.J."/>
            <person name="Petzold A."/>
            <person name="Susuki M."/>
            <person name="Suzuki K.-i.T."/>
            <person name="Hayashi T."/>
            <person name="Toyoda A."/>
            <person name="Oliveira C."/>
            <person name="Osipova E."/>
            <person name="Leigh N.D."/>
            <person name="Simon A."/>
            <person name="Yun M.H."/>
        </authorList>
    </citation>
    <scope>NUCLEOTIDE SEQUENCE</scope>
    <source>
        <strain evidence="2">20211129_DDA</strain>
        <tissue evidence="2">Liver</tissue>
    </source>
</reference>
<dbReference type="AlphaFoldDB" id="A0AAV7RZH0"/>
<gene>
    <name evidence="2" type="ORF">NDU88_009352</name>
</gene>
<organism evidence="2 3">
    <name type="scientific">Pleurodeles waltl</name>
    <name type="common">Iberian ribbed newt</name>
    <dbReference type="NCBI Taxonomy" id="8319"/>
    <lineage>
        <taxon>Eukaryota</taxon>
        <taxon>Metazoa</taxon>
        <taxon>Chordata</taxon>
        <taxon>Craniata</taxon>
        <taxon>Vertebrata</taxon>
        <taxon>Euteleostomi</taxon>
        <taxon>Amphibia</taxon>
        <taxon>Batrachia</taxon>
        <taxon>Caudata</taxon>
        <taxon>Salamandroidea</taxon>
        <taxon>Salamandridae</taxon>
        <taxon>Pleurodelinae</taxon>
        <taxon>Pleurodeles</taxon>
    </lineage>
</organism>
<evidence type="ECO:0000256" key="1">
    <source>
        <dbReference type="SAM" id="MobiDB-lite"/>
    </source>
</evidence>
<feature type="region of interest" description="Disordered" evidence="1">
    <location>
        <begin position="1"/>
        <end position="93"/>
    </location>
</feature>
<evidence type="ECO:0000313" key="2">
    <source>
        <dbReference type="EMBL" id="KAJ1156634.1"/>
    </source>
</evidence>